<keyword evidence="1" id="KW-0472">Membrane</keyword>
<dbReference type="Proteomes" id="UP000236729">
    <property type="component" value="Unassembled WGS sequence"/>
</dbReference>
<dbReference type="Pfam" id="PF05729">
    <property type="entry name" value="NACHT"/>
    <property type="match status" value="1"/>
</dbReference>
<feature type="transmembrane region" description="Helical" evidence="1">
    <location>
        <begin position="427"/>
        <end position="445"/>
    </location>
</feature>
<dbReference type="InterPro" id="IPR027417">
    <property type="entry name" value="P-loop_NTPase"/>
</dbReference>
<reference evidence="5 6" key="2">
    <citation type="submission" date="2016-10" db="EMBL/GenBank/DDBJ databases">
        <authorList>
            <person name="Varghese N."/>
            <person name="Submissions S."/>
        </authorList>
    </citation>
    <scope>NUCLEOTIDE SEQUENCE [LARGE SCALE GENOMIC DNA]</scope>
    <source>
        <strain evidence="6">ATCC 20501</strain>
        <strain evidence="4 5">CGMCC 4.3529</strain>
    </source>
</reference>
<feature type="transmembrane region" description="Helical" evidence="1">
    <location>
        <begin position="397"/>
        <end position="421"/>
    </location>
</feature>
<protein>
    <submittedName>
        <fullName evidence="3">NACHT domain-containing protein</fullName>
    </submittedName>
</protein>
<evidence type="ECO:0000256" key="1">
    <source>
        <dbReference type="SAM" id="Phobius"/>
    </source>
</evidence>
<evidence type="ECO:0000313" key="3">
    <source>
        <dbReference type="EMBL" id="SEG62647.1"/>
    </source>
</evidence>
<dbReference type="AlphaFoldDB" id="A0A1H6BQF0"/>
<evidence type="ECO:0000259" key="2">
    <source>
        <dbReference type="PROSITE" id="PS50837"/>
    </source>
</evidence>
<feature type="transmembrane region" description="Helical" evidence="1">
    <location>
        <begin position="476"/>
        <end position="499"/>
    </location>
</feature>
<dbReference type="SUPFAM" id="SSF52540">
    <property type="entry name" value="P-loop containing nucleoside triphosphate hydrolases"/>
    <property type="match status" value="1"/>
</dbReference>
<dbReference type="Gene3D" id="3.40.50.300">
    <property type="entry name" value="P-loop containing nucleotide triphosphate hydrolases"/>
    <property type="match status" value="1"/>
</dbReference>
<dbReference type="PROSITE" id="PS50837">
    <property type="entry name" value="NACHT"/>
    <property type="match status" value="1"/>
</dbReference>
<accession>A0A1H6BQF0</accession>
<feature type="domain" description="NACHT" evidence="2">
    <location>
        <begin position="112"/>
        <end position="233"/>
    </location>
</feature>
<proteinExistence type="predicted"/>
<feature type="transmembrane region" description="Helical" evidence="1">
    <location>
        <begin position="558"/>
        <end position="576"/>
    </location>
</feature>
<gene>
    <name evidence="3" type="ORF">SAMN02982929_02749</name>
    <name evidence="4" type="ORF">SAMN05216506_11514</name>
</gene>
<keyword evidence="1" id="KW-1133">Transmembrane helix</keyword>
<evidence type="ECO:0000313" key="4">
    <source>
        <dbReference type="EMBL" id="SFE84308.1"/>
    </source>
</evidence>
<keyword evidence="1" id="KW-0812">Transmembrane</keyword>
<sequence length="655" mass="73326">MSSQNEGSHTRNHVTGSAKNIVQAGHIHGDVHIHQSSSNPIDVALNELANAVRAQWKNEAAQRNLLDPAPLSVLWTATSPVKDHAGNIPGAFVGLSNESRNLADSFRSLPHRRLVVLGEGGAGKTTLAILLLLALLEEVAPDDPIPVLISIASWEPHQEHLHTWLSRKLEEHYPGLLRYGREIAQRIVTERRIMPVLDGLDEITAPRQAAALIALNRSLTSSDPIIITCRTEAYNYAIQAGDVLRAATTVHAQPVSPNSVIDYLRSSTPPNRIRQWYPVFEHIKTWPNSPATLTLTTPLMVSLAKAVYAYSPIPPIELLDTRRFPDRSSIENHLLDSLLPSLYHIHPQPPTPGRRSQNRPYSPVKASTQLTFLARHLYKLNTRDFAWWQLKYATPTFIFGFTAWLLYTITIAVSAIALESVDSTTNFYMLLGSYLTLSIVIWIWCSTHSRKLIPPIRAFSSATRASKRMSTYALKVLMRSFAFTAAMGVVFLISIGPLIRSFDLEDPAKTLGSTTVPALVLVLVGRLLWRGTIKNLWTPLTEMDASTPPRTLKSDRTVNMLILANLIPMLIAYTLWTRSIMAPTVGIPLILGFFLSSSWWNFTVSRFWLALTGRTPLRLMRFLEDAHERGVLRQVGGLYQFRHARLHDHLLNRSN</sequence>
<accession>A0A1I2DV54</accession>
<feature type="transmembrane region" description="Helical" evidence="1">
    <location>
        <begin position="511"/>
        <end position="529"/>
    </location>
</feature>
<dbReference type="InterPro" id="IPR007111">
    <property type="entry name" value="NACHT_NTPase"/>
</dbReference>
<feature type="transmembrane region" description="Helical" evidence="1">
    <location>
        <begin position="588"/>
        <end position="611"/>
    </location>
</feature>
<dbReference type="Proteomes" id="UP000199690">
    <property type="component" value="Unassembled WGS sequence"/>
</dbReference>
<dbReference type="EMBL" id="FNVB01000004">
    <property type="protein sequence ID" value="SEG62647.1"/>
    <property type="molecule type" value="Genomic_DNA"/>
</dbReference>
<dbReference type="EMBL" id="FOME01000015">
    <property type="protein sequence ID" value="SFE84308.1"/>
    <property type="molecule type" value="Genomic_DNA"/>
</dbReference>
<dbReference type="RefSeq" id="WP_351114609.1">
    <property type="nucleotide sequence ID" value="NZ_FOME01000015.1"/>
</dbReference>
<organism evidence="3 6">
    <name type="scientific">Saccharopolyspora kobensis</name>
    <dbReference type="NCBI Taxonomy" id="146035"/>
    <lineage>
        <taxon>Bacteria</taxon>
        <taxon>Bacillati</taxon>
        <taxon>Actinomycetota</taxon>
        <taxon>Actinomycetes</taxon>
        <taxon>Pseudonocardiales</taxon>
        <taxon>Pseudonocardiaceae</taxon>
        <taxon>Saccharopolyspora</taxon>
    </lineage>
</organism>
<keyword evidence="5" id="KW-1185">Reference proteome</keyword>
<reference evidence="3" key="1">
    <citation type="submission" date="2016-10" db="EMBL/GenBank/DDBJ databases">
        <authorList>
            <person name="de Groot N.N."/>
        </authorList>
    </citation>
    <scope>NUCLEOTIDE SEQUENCE [LARGE SCALE GENOMIC DNA]</scope>
    <source>
        <strain evidence="3">ATCC 20501</strain>
    </source>
</reference>
<evidence type="ECO:0000313" key="6">
    <source>
        <dbReference type="Proteomes" id="UP000236729"/>
    </source>
</evidence>
<evidence type="ECO:0000313" key="5">
    <source>
        <dbReference type="Proteomes" id="UP000199690"/>
    </source>
</evidence>
<name>A0A1H6BQF0_9PSEU</name>